<accession>A0A2C8ZMN8</accession>
<dbReference type="AlphaFoldDB" id="A0A2C8ZMN8"/>
<keyword evidence="1" id="KW-0812">Transmembrane</keyword>
<dbReference type="OrthoDB" id="5187629at2"/>
<name>A0A2C8ZMN8_9MICO</name>
<organism evidence="2 3">
    <name type="scientific">Salinibacterium xinjiangense</name>
    <dbReference type="NCBI Taxonomy" id="386302"/>
    <lineage>
        <taxon>Bacteria</taxon>
        <taxon>Bacillati</taxon>
        <taxon>Actinomycetota</taxon>
        <taxon>Actinomycetes</taxon>
        <taxon>Micrococcales</taxon>
        <taxon>Microbacteriaceae</taxon>
        <taxon>Salinibacterium</taxon>
    </lineage>
</organism>
<dbReference type="PANTHER" id="PTHR40761:SF1">
    <property type="entry name" value="CONSERVED INTEGRAL MEMBRANE ALANINE VALINE AND LEUCINE RICH PROTEIN-RELATED"/>
    <property type="match status" value="1"/>
</dbReference>
<evidence type="ECO:0000256" key="1">
    <source>
        <dbReference type="SAM" id="Phobius"/>
    </source>
</evidence>
<dbReference type="Proteomes" id="UP000219440">
    <property type="component" value="Unassembled WGS sequence"/>
</dbReference>
<evidence type="ECO:0000313" key="3">
    <source>
        <dbReference type="Proteomes" id="UP000219440"/>
    </source>
</evidence>
<dbReference type="EMBL" id="OCST01000003">
    <property type="protein sequence ID" value="SOE66393.1"/>
    <property type="molecule type" value="Genomic_DNA"/>
</dbReference>
<gene>
    <name evidence="2" type="ORF">SAMN06296378_1725</name>
</gene>
<feature type="transmembrane region" description="Helical" evidence="1">
    <location>
        <begin position="254"/>
        <end position="275"/>
    </location>
</feature>
<reference evidence="2 3" key="1">
    <citation type="submission" date="2017-09" db="EMBL/GenBank/DDBJ databases">
        <authorList>
            <person name="Ehlers B."/>
            <person name="Leendertz F.H."/>
        </authorList>
    </citation>
    <scope>NUCLEOTIDE SEQUENCE [LARGE SCALE GENOMIC DNA]</scope>
    <source>
        <strain evidence="2 3">CGMCC 1.05381</strain>
    </source>
</reference>
<feature type="transmembrane region" description="Helical" evidence="1">
    <location>
        <begin position="89"/>
        <end position="110"/>
    </location>
</feature>
<feature type="transmembrane region" description="Helical" evidence="1">
    <location>
        <begin position="155"/>
        <end position="176"/>
    </location>
</feature>
<keyword evidence="1" id="KW-1133">Transmembrane helix</keyword>
<feature type="transmembrane region" description="Helical" evidence="1">
    <location>
        <begin position="122"/>
        <end position="143"/>
    </location>
</feature>
<feature type="transmembrane region" description="Helical" evidence="1">
    <location>
        <begin position="64"/>
        <end position="83"/>
    </location>
</feature>
<evidence type="ECO:0008006" key="4">
    <source>
        <dbReference type="Google" id="ProtNLM"/>
    </source>
</evidence>
<dbReference type="RefSeq" id="WP_097060810.1">
    <property type="nucleotide sequence ID" value="NZ_BMLC01000001.1"/>
</dbReference>
<feature type="transmembrane region" description="Helical" evidence="1">
    <location>
        <begin position="223"/>
        <end position="242"/>
    </location>
</feature>
<keyword evidence="3" id="KW-1185">Reference proteome</keyword>
<sequence length="324" mass="33443">MQLDLTDLADNLSGNAPLGIALAVIAAVLLALGTQFQHGGVALVNERSRHEGKTGLSIRQLTALLARPSWVIGTLLLGLAVVLQLTSLTLAPITVVQPLGAIALVITAIVNSRISGVPLDRISIRSIVVCIGGVAVFVTIAAVVTKKHPITATQLSIVLIILSVVLAVFITLFVVIRRRAPKPIFYVVAAGVLFGFVVTLANVVIGRVQTILQKEFEFSSADILTVLCVVGLILAALLGTYFVQTAYSSNPPDLVVAGLTVIDPIVAVAIGIIVLGEAAGAPLWAVFAFIAAGGCAVWGVTSLSRHHPLALANTSLADVAGDGA</sequence>
<proteinExistence type="predicted"/>
<evidence type="ECO:0000313" key="2">
    <source>
        <dbReference type="EMBL" id="SOE66393.1"/>
    </source>
</evidence>
<protein>
    <recommendedName>
        <fullName evidence="4">Magnesium transporter NIPA</fullName>
    </recommendedName>
</protein>
<keyword evidence="1" id="KW-0472">Membrane</keyword>
<feature type="transmembrane region" description="Helical" evidence="1">
    <location>
        <begin position="20"/>
        <end position="44"/>
    </location>
</feature>
<feature type="transmembrane region" description="Helical" evidence="1">
    <location>
        <begin position="183"/>
        <end position="203"/>
    </location>
</feature>
<dbReference type="PANTHER" id="PTHR40761">
    <property type="entry name" value="CONSERVED INTEGRAL MEMBRANE ALANINE VALINE AND LEUCINE RICH PROTEIN-RELATED"/>
    <property type="match status" value="1"/>
</dbReference>
<feature type="transmembrane region" description="Helical" evidence="1">
    <location>
        <begin position="281"/>
        <end position="300"/>
    </location>
</feature>